<dbReference type="SUPFAM" id="SSF53067">
    <property type="entry name" value="Actin-like ATPase domain"/>
    <property type="match status" value="2"/>
</dbReference>
<evidence type="ECO:0000256" key="10">
    <source>
        <dbReference type="ARBA" id="ARBA00044613"/>
    </source>
</evidence>
<dbReference type="PROSITE" id="PS51748">
    <property type="entry name" value="HEXOKINASE_2"/>
    <property type="match status" value="1"/>
</dbReference>
<evidence type="ECO:0000256" key="2">
    <source>
        <dbReference type="ARBA" id="ARBA00005028"/>
    </source>
</evidence>
<dbReference type="GO" id="GO:0005524">
    <property type="term" value="F:ATP binding"/>
    <property type="evidence" value="ECO:0007669"/>
    <property type="project" value="UniProtKB-KW"/>
</dbReference>
<evidence type="ECO:0000256" key="5">
    <source>
        <dbReference type="ARBA" id="ARBA00022679"/>
    </source>
</evidence>
<evidence type="ECO:0000256" key="3">
    <source>
        <dbReference type="ARBA" id="ARBA00009225"/>
    </source>
</evidence>
<dbReference type="UniPathway" id="UPA00109">
    <property type="reaction ID" value="UER00180"/>
</dbReference>
<dbReference type="PANTHER" id="PTHR19443">
    <property type="entry name" value="HEXOKINASE"/>
    <property type="match status" value="1"/>
</dbReference>
<evidence type="ECO:0000256" key="1">
    <source>
        <dbReference type="ARBA" id="ARBA00004888"/>
    </source>
</evidence>
<keyword evidence="7" id="KW-0418">Kinase</keyword>
<comment type="catalytic activity">
    <reaction evidence="10">
        <text>a D-hexose + ATP = a D-hexose 6-phosphate + ADP + H(+)</text>
        <dbReference type="Rhea" id="RHEA:22740"/>
        <dbReference type="ChEBI" id="CHEBI:4194"/>
        <dbReference type="ChEBI" id="CHEBI:15378"/>
        <dbReference type="ChEBI" id="CHEBI:30616"/>
        <dbReference type="ChEBI" id="CHEBI:229467"/>
        <dbReference type="ChEBI" id="CHEBI:456216"/>
        <dbReference type="EC" id="2.7.1.1"/>
    </reaction>
    <physiologicalReaction direction="left-to-right" evidence="10">
        <dbReference type="Rhea" id="RHEA:22741"/>
    </physiologicalReaction>
</comment>
<proteinExistence type="inferred from homology"/>
<dbReference type="AlphaFoldDB" id="A0A7R9DCV8"/>
<keyword evidence="9" id="KW-0324">Glycolysis</keyword>
<evidence type="ECO:0000256" key="8">
    <source>
        <dbReference type="ARBA" id="ARBA00022840"/>
    </source>
</evidence>
<comment type="pathway">
    <text evidence="1">Carbohydrate degradation; glycolysis; D-glyceraldehyde 3-phosphate and glycerone phosphate from D-glucose: step 1/4.</text>
</comment>
<dbReference type="Gene3D" id="3.40.367.20">
    <property type="match status" value="1"/>
</dbReference>
<evidence type="ECO:0000259" key="13">
    <source>
        <dbReference type="Pfam" id="PF00349"/>
    </source>
</evidence>
<protein>
    <recommendedName>
        <fullName evidence="4">hexokinase</fullName>
        <ecNumber evidence="4">2.7.1.1</ecNumber>
    </recommendedName>
</protein>
<dbReference type="GO" id="GO:0005829">
    <property type="term" value="C:cytosol"/>
    <property type="evidence" value="ECO:0007669"/>
    <property type="project" value="TreeGrafter"/>
</dbReference>
<dbReference type="InterPro" id="IPR022672">
    <property type="entry name" value="Hexokinase_N"/>
</dbReference>
<dbReference type="GO" id="GO:0006096">
    <property type="term" value="P:glycolytic process"/>
    <property type="evidence" value="ECO:0007669"/>
    <property type="project" value="UniProtKB-UniPathway"/>
</dbReference>
<evidence type="ECO:0000259" key="14">
    <source>
        <dbReference type="Pfam" id="PF03727"/>
    </source>
</evidence>
<dbReference type="InterPro" id="IPR022673">
    <property type="entry name" value="Hexokinase_C"/>
</dbReference>
<evidence type="ECO:0000256" key="7">
    <source>
        <dbReference type="ARBA" id="ARBA00022777"/>
    </source>
</evidence>
<dbReference type="GO" id="GO:0006006">
    <property type="term" value="P:glucose metabolic process"/>
    <property type="evidence" value="ECO:0007669"/>
    <property type="project" value="TreeGrafter"/>
</dbReference>
<dbReference type="GO" id="GO:0005739">
    <property type="term" value="C:mitochondrion"/>
    <property type="evidence" value="ECO:0007669"/>
    <property type="project" value="TreeGrafter"/>
</dbReference>
<comment type="catalytic activity">
    <reaction evidence="12">
        <text>D-glucose + ATP = D-glucose 6-phosphate + ADP + H(+)</text>
        <dbReference type="Rhea" id="RHEA:17825"/>
        <dbReference type="ChEBI" id="CHEBI:4167"/>
        <dbReference type="ChEBI" id="CHEBI:15378"/>
        <dbReference type="ChEBI" id="CHEBI:30616"/>
        <dbReference type="ChEBI" id="CHEBI:61548"/>
        <dbReference type="ChEBI" id="CHEBI:456216"/>
        <dbReference type="EC" id="2.7.1.1"/>
    </reaction>
    <physiologicalReaction direction="left-to-right" evidence="12">
        <dbReference type="Rhea" id="RHEA:17826"/>
    </physiologicalReaction>
</comment>
<organism evidence="15">
    <name type="scientific">Timema poppense</name>
    <name type="common">Walking stick</name>
    <dbReference type="NCBI Taxonomy" id="170557"/>
    <lineage>
        <taxon>Eukaryota</taxon>
        <taxon>Metazoa</taxon>
        <taxon>Ecdysozoa</taxon>
        <taxon>Arthropoda</taxon>
        <taxon>Hexapoda</taxon>
        <taxon>Insecta</taxon>
        <taxon>Pterygota</taxon>
        <taxon>Neoptera</taxon>
        <taxon>Polyneoptera</taxon>
        <taxon>Phasmatodea</taxon>
        <taxon>Timematodea</taxon>
        <taxon>Timematoidea</taxon>
        <taxon>Timematidae</taxon>
        <taxon>Timema</taxon>
    </lineage>
</organism>
<dbReference type="FunFam" id="3.40.367.20:FF:000020">
    <property type="entry name" value="Hexokinase-1"/>
    <property type="match status" value="1"/>
</dbReference>
<dbReference type="InterPro" id="IPR043129">
    <property type="entry name" value="ATPase_NBD"/>
</dbReference>
<name>A0A7R9DCV8_TIMPO</name>
<dbReference type="PRINTS" id="PR00475">
    <property type="entry name" value="HEXOKINASE"/>
</dbReference>
<accession>A0A7R9DCV8</accession>
<evidence type="ECO:0000256" key="11">
    <source>
        <dbReference type="ARBA" id="ARBA00047905"/>
    </source>
</evidence>
<dbReference type="PANTHER" id="PTHR19443:SF16">
    <property type="entry name" value="HEXOKINASE TYPE 1-RELATED"/>
    <property type="match status" value="1"/>
</dbReference>
<comment type="catalytic activity">
    <reaction evidence="11">
        <text>D-fructose + ATP = D-fructose 6-phosphate + ADP + H(+)</text>
        <dbReference type="Rhea" id="RHEA:16125"/>
        <dbReference type="ChEBI" id="CHEBI:15378"/>
        <dbReference type="ChEBI" id="CHEBI:30616"/>
        <dbReference type="ChEBI" id="CHEBI:37721"/>
        <dbReference type="ChEBI" id="CHEBI:61527"/>
        <dbReference type="ChEBI" id="CHEBI:456216"/>
        <dbReference type="EC" id="2.7.1.1"/>
    </reaction>
    <physiologicalReaction direction="left-to-right" evidence="11">
        <dbReference type="Rhea" id="RHEA:16126"/>
    </physiologicalReaction>
</comment>
<evidence type="ECO:0000256" key="9">
    <source>
        <dbReference type="ARBA" id="ARBA00023152"/>
    </source>
</evidence>
<evidence type="ECO:0000313" key="15">
    <source>
        <dbReference type="EMBL" id="CAD7412315.1"/>
    </source>
</evidence>
<dbReference type="EMBL" id="OD005933">
    <property type="protein sequence ID" value="CAD7412315.1"/>
    <property type="molecule type" value="Genomic_DNA"/>
</dbReference>
<dbReference type="EC" id="2.7.1.1" evidence="4"/>
<keyword evidence="5" id="KW-0808">Transferase</keyword>
<dbReference type="GO" id="GO:0005536">
    <property type="term" value="F:D-glucose binding"/>
    <property type="evidence" value="ECO:0007669"/>
    <property type="project" value="InterPro"/>
</dbReference>
<feature type="domain" description="Hexokinase N-terminal" evidence="13">
    <location>
        <begin position="43"/>
        <end position="233"/>
    </location>
</feature>
<keyword evidence="6" id="KW-0547">Nucleotide-binding</keyword>
<comment type="similarity">
    <text evidence="3">Belongs to the hexokinase family.</text>
</comment>
<dbReference type="GO" id="GO:0001678">
    <property type="term" value="P:intracellular glucose homeostasis"/>
    <property type="evidence" value="ECO:0007669"/>
    <property type="project" value="InterPro"/>
</dbReference>
<comment type="pathway">
    <text evidence="2">Carbohydrate metabolism; hexose metabolism.</text>
</comment>
<dbReference type="GO" id="GO:0008865">
    <property type="term" value="F:fructokinase activity"/>
    <property type="evidence" value="ECO:0007669"/>
    <property type="project" value="TreeGrafter"/>
</dbReference>
<dbReference type="Gene3D" id="3.30.420.40">
    <property type="match status" value="1"/>
</dbReference>
<feature type="domain" description="Hexokinase C-terminal" evidence="14">
    <location>
        <begin position="242"/>
        <end position="473"/>
    </location>
</feature>
<evidence type="ECO:0000256" key="12">
    <source>
        <dbReference type="ARBA" id="ARBA00048160"/>
    </source>
</evidence>
<evidence type="ECO:0000256" key="6">
    <source>
        <dbReference type="ARBA" id="ARBA00022741"/>
    </source>
</evidence>
<evidence type="ECO:0000256" key="4">
    <source>
        <dbReference type="ARBA" id="ARBA00012324"/>
    </source>
</evidence>
<dbReference type="GO" id="GO:0004340">
    <property type="term" value="F:glucokinase activity"/>
    <property type="evidence" value="ECO:0007669"/>
    <property type="project" value="TreeGrafter"/>
</dbReference>
<dbReference type="InterPro" id="IPR001312">
    <property type="entry name" value="Hexokinase"/>
</dbReference>
<dbReference type="Pfam" id="PF00349">
    <property type="entry name" value="Hexokinase_1"/>
    <property type="match status" value="1"/>
</dbReference>
<dbReference type="UniPathway" id="UPA00242"/>
<keyword evidence="8" id="KW-0067">ATP-binding</keyword>
<dbReference type="Pfam" id="PF03727">
    <property type="entry name" value="Hexokinase_2"/>
    <property type="match status" value="1"/>
</dbReference>
<sequence length="715" mass="79728">MRRKQILAQIHLSSLLMADQNADQHSSISNLYSSSNILTGVYDCCSALFISNDTIQEVMAKFLEDLNLGMNSTNHDKSSVKCFVSYIERLPNGYERGQYLGIEVRGIHVRVILLRLKPRQYDMSSKSFSLPKFEAYDSTDMFDFLAECLAIFIKEHNLQDHNIPLGVAFFSPLLKKSLTFVQIPQCSKDLFVRDSEKKNVVAMMRNSVAKRDDVFVGDIFALNNTAGTLLCGAWTDRSCLLALYHGIGFNICYVEKIENVGTYEGEPSGNRVIINTECGAFGDDGKLSFLQTTFDKQVDNYSFNPGIHTFEKMVSGLFLGEIVRFILIKLCTDKILFGGEIPFLLSGRGNFFTQYISEIESEDKESYTKTRLVLEELGVSRVTDDDCITVKFVCACVIRRAVLLCSSLIATLINKMNVSNVTVALDGFICNHHPHFKEMLQENVKRLIHTGSEVEMKPFDNSGGRGGALLAAIVAAPQEEHVCPDDARVRWRLVSGVGGKRMDWISTVMIETDYFLLWKSYVSKEVRVQDGDWKRCRSRLGVRDLEEGRGAIGGHGERRGIKEERKGWNLVRRGLQCGGGGGGKNHKDIRHYYSPAPPGDTSIGHPGESNLPYTGFGEDHYTACGEDHYTSSAVPIHGPPLPTSNVNVDLKYVRCKDSRPTLTQAKAGQAIIVCQSVTVFTRCSYNKCCCLVLASSSPWLPSRSAAQTSRQLWMG</sequence>
<reference evidence="15" key="1">
    <citation type="submission" date="2020-11" db="EMBL/GenBank/DDBJ databases">
        <authorList>
            <person name="Tran Van P."/>
        </authorList>
    </citation>
    <scope>NUCLEOTIDE SEQUENCE</scope>
</reference>
<gene>
    <name evidence="15" type="ORF">TPSB3V08_LOCUS8357</name>
</gene>